<dbReference type="Gene3D" id="1.10.10.60">
    <property type="entry name" value="Homeodomain-like"/>
    <property type="match status" value="1"/>
</dbReference>
<evidence type="ECO:0000256" key="3">
    <source>
        <dbReference type="ARBA" id="ARBA00023163"/>
    </source>
</evidence>
<comment type="caution">
    <text evidence="5">The sequence shown here is derived from an EMBL/GenBank/DDBJ whole genome shotgun (WGS) entry which is preliminary data.</text>
</comment>
<dbReference type="OrthoDB" id="252470at2"/>
<dbReference type="Proteomes" id="UP000078316">
    <property type="component" value="Unassembled WGS sequence"/>
</dbReference>
<dbReference type="InterPro" id="IPR009057">
    <property type="entry name" value="Homeodomain-like_sf"/>
</dbReference>
<proteinExistence type="predicted"/>
<dbReference type="InterPro" id="IPR018060">
    <property type="entry name" value="HTH_AraC"/>
</dbReference>
<reference evidence="5 6" key="1">
    <citation type="submission" date="2016-04" db="EMBL/GenBank/DDBJ databases">
        <authorList>
            <person name="Evans L.H."/>
            <person name="Alamgir A."/>
            <person name="Owens N."/>
            <person name="Weber N.D."/>
            <person name="Virtaneva K."/>
            <person name="Barbian K."/>
            <person name="Babar A."/>
            <person name="Rosenke K."/>
        </authorList>
    </citation>
    <scope>NUCLEOTIDE SEQUENCE [LARGE SCALE GENOMIC DNA]</scope>
    <source>
        <strain evidence="5 6">PMB02</strain>
    </source>
</reference>
<evidence type="ECO:0000256" key="1">
    <source>
        <dbReference type="ARBA" id="ARBA00023015"/>
    </source>
</evidence>
<sequence length="334" mass="36839">MQELFSSAGRSSKDGFKLWRDTLDAQLIPVEIARLDDGPFQARFEATKIGQLRLSRITQSALRSNTTSTAHRRHDKPDTVGVFLMSYGESASVQDDRESVQRSGDLLVLDWCPVVRTTLTTSQSLFVEVPRERLESSLGSPRRYTALTVGANLGSTKLASSFVQNLVRLGPQLAADSATRMASVAVDLIVASIAERLAQEVPRPLHGTVAVQRAEAYIEAHLGDRSLDPSTLAAAIGLSLRRLQELFAEHDRNISDYIWFRRLETAKKRLVDPGCAHLSIGAVAQGCGFADQAHFSRRFKALHGMTASEYRITHRVRARSDMARTNGTDPLALR</sequence>
<evidence type="ECO:0000259" key="4">
    <source>
        <dbReference type="PROSITE" id="PS01124"/>
    </source>
</evidence>
<dbReference type="AlphaFoldDB" id="A0A179S0U8"/>
<dbReference type="GO" id="GO:0003700">
    <property type="term" value="F:DNA-binding transcription factor activity"/>
    <property type="evidence" value="ECO:0007669"/>
    <property type="project" value="InterPro"/>
</dbReference>
<keyword evidence="1" id="KW-0805">Transcription regulation</keyword>
<dbReference type="EMBL" id="LWHQ01000057">
    <property type="protein sequence ID" value="OAS18843.1"/>
    <property type="molecule type" value="Genomic_DNA"/>
</dbReference>
<keyword evidence="3" id="KW-0804">Transcription</keyword>
<evidence type="ECO:0000313" key="6">
    <source>
        <dbReference type="Proteomes" id="UP000078316"/>
    </source>
</evidence>
<dbReference type="Pfam" id="PF14525">
    <property type="entry name" value="AraC_binding_2"/>
    <property type="match status" value="1"/>
</dbReference>
<dbReference type="InterPro" id="IPR018062">
    <property type="entry name" value="HTH_AraC-typ_CS"/>
</dbReference>
<gene>
    <name evidence="5" type="ORF">A5481_25630</name>
</gene>
<feature type="domain" description="HTH araC/xylS-type" evidence="4">
    <location>
        <begin position="212"/>
        <end position="313"/>
    </location>
</feature>
<protein>
    <submittedName>
        <fullName evidence="5">AraC family transcriptional regulator</fullName>
    </submittedName>
</protein>
<dbReference type="PANTHER" id="PTHR46796">
    <property type="entry name" value="HTH-TYPE TRANSCRIPTIONAL ACTIVATOR RHAS-RELATED"/>
    <property type="match status" value="1"/>
</dbReference>
<keyword evidence="2" id="KW-0238">DNA-binding</keyword>
<dbReference type="SUPFAM" id="SSF46689">
    <property type="entry name" value="Homeodomain-like"/>
    <property type="match status" value="1"/>
</dbReference>
<dbReference type="PROSITE" id="PS01124">
    <property type="entry name" value="HTH_ARAC_FAMILY_2"/>
    <property type="match status" value="1"/>
</dbReference>
<evidence type="ECO:0000313" key="5">
    <source>
        <dbReference type="EMBL" id="OAS18843.1"/>
    </source>
</evidence>
<organism evidence="5 6">
    <name type="scientific">Methylobacterium platani</name>
    <dbReference type="NCBI Taxonomy" id="427683"/>
    <lineage>
        <taxon>Bacteria</taxon>
        <taxon>Pseudomonadati</taxon>
        <taxon>Pseudomonadota</taxon>
        <taxon>Alphaproteobacteria</taxon>
        <taxon>Hyphomicrobiales</taxon>
        <taxon>Methylobacteriaceae</taxon>
        <taxon>Methylobacterium</taxon>
    </lineage>
</organism>
<dbReference type="SMART" id="SM00342">
    <property type="entry name" value="HTH_ARAC"/>
    <property type="match status" value="1"/>
</dbReference>
<dbReference type="RefSeq" id="WP_048436709.1">
    <property type="nucleotide sequence ID" value="NZ_LWHQ01000057.1"/>
</dbReference>
<name>A0A179S0U8_9HYPH</name>
<accession>A0A179S0U8</accession>
<dbReference type="InterPro" id="IPR035418">
    <property type="entry name" value="AraC-bd_2"/>
</dbReference>
<dbReference type="GO" id="GO:0043565">
    <property type="term" value="F:sequence-specific DNA binding"/>
    <property type="evidence" value="ECO:0007669"/>
    <property type="project" value="InterPro"/>
</dbReference>
<dbReference type="Pfam" id="PF12833">
    <property type="entry name" value="HTH_18"/>
    <property type="match status" value="1"/>
</dbReference>
<dbReference type="PANTHER" id="PTHR46796:SF6">
    <property type="entry name" value="ARAC SUBFAMILY"/>
    <property type="match status" value="1"/>
</dbReference>
<dbReference type="InterPro" id="IPR050204">
    <property type="entry name" value="AraC_XylS_family_regulators"/>
</dbReference>
<evidence type="ECO:0000256" key="2">
    <source>
        <dbReference type="ARBA" id="ARBA00023125"/>
    </source>
</evidence>
<dbReference type="STRING" id="427683.A5481_25630"/>
<dbReference type="PROSITE" id="PS00041">
    <property type="entry name" value="HTH_ARAC_FAMILY_1"/>
    <property type="match status" value="1"/>
</dbReference>